<dbReference type="PANTHER" id="PTHR37943:SF1">
    <property type="entry name" value="PROTEIN VES"/>
    <property type="match status" value="1"/>
</dbReference>
<keyword evidence="2" id="KW-1185">Reference proteome</keyword>
<reference evidence="1 2" key="1">
    <citation type="submission" date="2018-09" db="EMBL/GenBank/DDBJ databases">
        <authorList>
            <person name="Zhu H."/>
        </authorList>
    </citation>
    <scope>NUCLEOTIDE SEQUENCE [LARGE SCALE GENOMIC DNA]</scope>
    <source>
        <strain evidence="1 2">K1W22B-8</strain>
    </source>
</reference>
<dbReference type="Pfam" id="PF05962">
    <property type="entry name" value="HutD"/>
    <property type="match status" value="1"/>
</dbReference>
<organism evidence="1 2">
    <name type="scientific">Oleomonas cavernae</name>
    <dbReference type="NCBI Taxonomy" id="2320859"/>
    <lineage>
        <taxon>Bacteria</taxon>
        <taxon>Pseudomonadati</taxon>
        <taxon>Pseudomonadota</taxon>
        <taxon>Alphaproteobacteria</taxon>
        <taxon>Acetobacterales</taxon>
        <taxon>Acetobacteraceae</taxon>
        <taxon>Oleomonas</taxon>
    </lineage>
</organism>
<dbReference type="AlphaFoldDB" id="A0A418WIN9"/>
<dbReference type="Proteomes" id="UP000284605">
    <property type="component" value="Unassembled WGS sequence"/>
</dbReference>
<proteinExistence type="predicted"/>
<name>A0A418WIN9_9PROT</name>
<comment type="caution">
    <text evidence="1">The sequence shown here is derived from an EMBL/GenBank/DDBJ whole genome shotgun (WGS) entry which is preliminary data.</text>
</comment>
<dbReference type="EMBL" id="QYUK01000011">
    <property type="protein sequence ID" value="RJF89888.1"/>
    <property type="molecule type" value="Genomic_DNA"/>
</dbReference>
<gene>
    <name evidence="1" type="ORF">D3874_06765</name>
</gene>
<dbReference type="Gene3D" id="2.60.120.10">
    <property type="entry name" value="Jelly Rolls"/>
    <property type="match status" value="1"/>
</dbReference>
<dbReference type="CDD" id="cd20293">
    <property type="entry name" value="cupin_HutD_N"/>
    <property type="match status" value="1"/>
</dbReference>
<accession>A0A418WIN9</accession>
<dbReference type="InterPro" id="IPR010282">
    <property type="entry name" value="Uncharacterised_HutD/Ves"/>
</dbReference>
<dbReference type="SUPFAM" id="SSF51182">
    <property type="entry name" value="RmlC-like cupins"/>
    <property type="match status" value="1"/>
</dbReference>
<evidence type="ECO:0000313" key="1">
    <source>
        <dbReference type="EMBL" id="RJF89888.1"/>
    </source>
</evidence>
<dbReference type="InterPro" id="IPR011051">
    <property type="entry name" value="RmlC_Cupin_sf"/>
</dbReference>
<dbReference type="InterPro" id="IPR014710">
    <property type="entry name" value="RmlC-like_jellyroll"/>
</dbReference>
<dbReference type="PANTHER" id="PTHR37943">
    <property type="entry name" value="PROTEIN VES"/>
    <property type="match status" value="1"/>
</dbReference>
<protein>
    <submittedName>
        <fullName evidence="1">HutD family protein</fullName>
    </submittedName>
</protein>
<sequence>MRAMISPSIVRRRTVCGCPASWATDRAQFVIPDMIRDDGFWAMEVKAVIILRRAESHTVMSWANGGGRTAEIVVYPPQASVAARDFLWRISMADVATDGPFSALPGFDRNLTLIAGKGMTLDAGEHGTMTVAQPFEQAVFPGDWKIDARLHDGPIEDLNVMTRRGAASASVDIILVTGRHYLRQRDAAMVVVVLDGRVSADARHEGGENFDLIRRDALLIAPGVCGDLTLEGAPQGTVAIITLRDLGAEKPAMS</sequence>
<evidence type="ECO:0000313" key="2">
    <source>
        <dbReference type="Proteomes" id="UP000284605"/>
    </source>
</evidence>